<proteinExistence type="predicted"/>
<dbReference type="InterPro" id="IPR050426">
    <property type="entry name" value="Glycosyltransferase_28"/>
</dbReference>
<accession>A0ABR4P7F1</accession>
<feature type="compositionally biased region" description="Polar residues" evidence="2">
    <location>
        <begin position="439"/>
        <end position="454"/>
    </location>
</feature>
<dbReference type="PANTHER" id="PTHR48050:SF13">
    <property type="entry name" value="STEROL 3-BETA-GLUCOSYLTRANSFERASE UGT80A2"/>
    <property type="match status" value="1"/>
</dbReference>
<protein>
    <submittedName>
        <fullName evidence="4">Glycosyltransferase family 28 domain-containing protein</fullName>
    </submittedName>
</protein>
<gene>
    <name evidence="4" type="ORF">PVAG01_09441</name>
</gene>
<evidence type="ECO:0000256" key="1">
    <source>
        <dbReference type="ARBA" id="ARBA00022679"/>
    </source>
</evidence>
<evidence type="ECO:0000313" key="5">
    <source>
        <dbReference type="Proteomes" id="UP001629113"/>
    </source>
</evidence>
<dbReference type="Proteomes" id="UP001629113">
    <property type="component" value="Unassembled WGS sequence"/>
</dbReference>
<dbReference type="Gene3D" id="3.40.50.2000">
    <property type="entry name" value="Glycogen Phosphorylase B"/>
    <property type="match status" value="1"/>
</dbReference>
<keyword evidence="5" id="KW-1185">Reference proteome</keyword>
<evidence type="ECO:0000313" key="4">
    <source>
        <dbReference type="EMBL" id="KAL3419219.1"/>
    </source>
</evidence>
<name>A0ABR4P7F1_9HELO</name>
<dbReference type="SUPFAM" id="SSF53756">
    <property type="entry name" value="UDP-Glycosyltransferase/glycogen phosphorylase"/>
    <property type="match status" value="1"/>
</dbReference>
<dbReference type="CDD" id="cd03784">
    <property type="entry name" value="GT1_Gtf-like"/>
    <property type="match status" value="1"/>
</dbReference>
<comment type="caution">
    <text evidence="4">The sequence shown here is derived from an EMBL/GenBank/DDBJ whole genome shotgun (WGS) entry which is preliminary data.</text>
</comment>
<dbReference type="InterPro" id="IPR002213">
    <property type="entry name" value="UDP_glucos_trans"/>
</dbReference>
<feature type="region of interest" description="Disordered" evidence="2">
    <location>
        <begin position="416"/>
        <end position="471"/>
    </location>
</feature>
<dbReference type="InterPro" id="IPR010610">
    <property type="entry name" value="EryCIII-like_C"/>
</dbReference>
<evidence type="ECO:0000256" key="2">
    <source>
        <dbReference type="SAM" id="MobiDB-lite"/>
    </source>
</evidence>
<dbReference type="EMBL" id="JBFCZG010000008">
    <property type="protein sequence ID" value="KAL3419219.1"/>
    <property type="molecule type" value="Genomic_DNA"/>
</dbReference>
<organism evidence="4 5">
    <name type="scientific">Phlyctema vagabunda</name>
    <dbReference type="NCBI Taxonomy" id="108571"/>
    <lineage>
        <taxon>Eukaryota</taxon>
        <taxon>Fungi</taxon>
        <taxon>Dikarya</taxon>
        <taxon>Ascomycota</taxon>
        <taxon>Pezizomycotina</taxon>
        <taxon>Leotiomycetes</taxon>
        <taxon>Helotiales</taxon>
        <taxon>Dermateaceae</taxon>
        <taxon>Phlyctema</taxon>
    </lineage>
</organism>
<dbReference type="PANTHER" id="PTHR48050">
    <property type="entry name" value="STEROL 3-BETA-GLUCOSYLTRANSFERASE"/>
    <property type="match status" value="1"/>
</dbReference>
<feature type="domain" description="Erythromycin biosynthesis protein CIII-like C-terminal" evidence="3">
    <location>
        <begin position="144"/>
        <end position="247"/>
    </location>
</feature>
<dbReference type="Pfam" id="PF06722">
    <property type="entry name" value="EryCIII-like_C"/>
    <property type="match status" value="1"/>
</dbReference>
<keyword evidence="1" id="KW-0808">Transferase</keyword>
<evidence type="ECO:0000259" key="3">
    <source>
        <dbReference type="Pfam" id="PF06722"/>
    </source>
</evidence>
<sequence length="654" mass="71512">MIAFPCRDLHANQLPYSLGDLINRFRVRTLNLDPISPLWGHVLLARLKVPFTYCWSQELIPKPKDWGPHINITGFSFLSLASSYKPADDLAEFLAAGPPPVYIGFGSIVVDNPNELTKLIFNAVKKAGVRALVSKGWGGLGEDNAPEGVFMLGNCPHDWLFKHVSAVVHHGGAGTTAIGLALGKPTVVVPFFGDQPFWGAMIYKAGAGPEPVPFKKMTEDTLASSIQQALGPGIQTAAEKMGETIRSEKPGALEAAKSFQSAINLDSMRCYLAPDKLAVWRIKNTNLPLSGLAVGLLIENKHVQIGEIKLMRHIDWYMDEGAEGPFIGAAAAFAETFMSVINSIEDYFRALSRTFQAKPSGTQISPDGSIELSDAANAESKELYQVPTNIDFQDVDNHDVNFEHRIDHLAWHMATKTTKDRKKKSRSCLPGIRTKNKKSIQSTGPSRRSTNGPRPSNIGPRPSQLGPRPSCDIDHGVALEAAYDTTMFARSMVEAWLKAPVAFFYNVANGLHNFPSYVLHDDTVRRRENITGLGSGAKVAAKGWGFGMYDAITGLVTQPYIGAKKEGAAGFGKGIGKGVGGLVFKTVAAQFGLIGYTLKGIEKQVLKRRSRDLKARIIAVRLRQGHIEYQRATPEEKQAILDRWDKVKDLVRSV</sequence>
<reference evidence="4 5" key="1">
    <citation type="submission" date="2024-06" db="EMBL/GenBank/DDBJ databases">
        <title>Complete genome of Phlyctema vagabunda strain 19-DSS-EL-015.</title>
        <authorList>
            <person name="Fiorenzani C."/>
        </authorList>
    </citation>
    <scope>NUCLEOTIDE SEQUENCE [LARGE SCALE GENOMIC DNA]</scope>
    <source>
        <strain evidence="4 5">19-DSS-EL-015</strain>
    </source>
</reference>